<comment type="caution">
    <text evidence="2">The sequence shown here is derived from an EMBL/GenBank/DDBJ whole genome shotgun (WGS) entry which is preliminary data.</text>
</comment>
<dbReference type="Proteomes" id="UP000240971">
    <property type="component" value="Unassembled WGS sequence"/>
</dbReference>
<evidence type="ECO:0000313" key="2">
    <source>
        <dbReference type="EMBL" id="PSL44941.1"/>
    </source>
</evidence>
<protein>
    <submittedName>
        <fullName evidence="2">Methyltransferase family protein</fullName>
    </submittedName>
</protein>
<dbReference type="EMBL" id="PYAW01000005">
    <property type="protein sequence ID" value="PSL44941.1"/>
    <property type="molecule type" value="Genomic_DNA"/>
</dbReference>
<dbReference type="AlphaFoldDB" id="A0A2P8HFH3"/>
<dbReference type="RefSeq" id="WP_106530362.1">
    <property type="nucleotide sequence ID" value="NZ_PYAW01000005.1"/>
</dbReference>
<organism evidence="2 3">
    <name type="scientific">Chitinophaga niastensis</name>
    <dbReference type="NCBI Taxonomy" id="536980"/>
    <lineage>
        <taxon>Bacteria</taxon>
        <taxon>Pseudomonadati</taxon>
        <taxon>Bacteroidota</taxon>
        <taxon>Chitinophagia</taxon>
        <taxon>Chitinophagales</taxon>
        <taxon>Chitinophagaceae</taxon>
        <taxon>Chitinophaga</taxon>
    </lineage>
</organism>
<keyword evidence="2" id="KW-0489">Methyltransferase</keyword>
<name>A0A2P8HFH3_CHINA</name>
<dbReference type="Gene3D" id="3.40.50.150">
    <property type="entry name" value="Vaccinia Virus protein VP39"/>
    <property type="match status" value="1"/>
</dbReference>
<dbReference type="SUPFAM" id="SSF53335">
    <property type="entry name" value="S-adenosyl-L-methionine-dependent methyltransferases"/>
    <property type="match status" value="1"/>
</dbReference>
<keyword evidence="2" id="KW-0808">Transferase</keyword>
<sequence>MLRKILRRLKRNIISPVSWESLRRLEPLSTTFGFDRGTPVDRYYIEQFLSANKHLIHSNVLEIAESNYSRKFGENVSRFEVLHVQPGKQVTIQGDLTNYASLPANHIDCFICTQTFNFIYDFKTAIAGAHYLLKPGGVLLATLAGITQLSAYDMKQWGDYWRFTPQSATKVFGEIFGEENIEITSYGNVLACTAILQGIAAEELSVAELQHNDPVYPVIITVKAKKASHGIDQR</sequence>
<reference evidence="2 3" key="1">
    <citation type="submission" date="2018-03" db="EMBL/GenBank/DDBJ databases">
        <title>Genomic Encyclopedia of Archaeal and Bacterial Type Strains, Phase II (KMG-II): from individual species to whole genera.</title>
        <authorList>
            <person name="Goeker M."/>
        </authorList>
    </citation>
    <scope>NUCLEOTIDE SEQUENCE [LARGE SCALE GENOMIC DNA]</scope>
    <source>
        <strain evidence="2 3">DSM 24859</strain>
    </source>
</reference>
<proteinExistence type="predicted"/>
<evidence type="ECO:0000259" key="1">
    <source>
        <dbReference type="Pfam" id="PF08241"/>
    </source>
</evidence>
<dbReference type="OrthoDB" id="597270at2"/>
<accession>A0A2P8HFH3</accession>
<dbReference type="GO" id="GO:0032259">
    <property type="term" value="P:methylation"/>
    <property type="evidence" value="ECO:0007669"/>
    <property type="project" value="UniProtKB-KW"/>
</dbReference>
<evidence type="ECO:0000313" key="3">
    <source>
        <dbReference type="Proteomes" id="UP000240971"/>
    </source>
</evidence>
<dbReference type="Pfam" id="PF08241">
    <property type="entry name" value="Methyltransf_11"/>
    <property type="match status" value="1"/>
</dbReference>
<dbReference type="InterPro" id="IPR013216">
    <property type="entry name" value="Methyltransf_11"/>
</dbReference>
<feature type="domain" description="Methyltransferase type 11" evidence="1">
    <location>
        <begin position="89"/>
        <end position="140"/>
    </location>
</feature>
<gene>
    <name evidence="2" type="ORF">CLV51_105314</name>
</gene>
<dbReference type="InterPro" id="IPR029063">
    <property type="entry name" value="SAM-dependent_MTases_sf"/>
</dbReference>
<dbReference type="GO" id="GO:0008757">
    <property type="term" value="F:S-adenosylmethionine-dependent methyltransferase activity"/>
    <property type="evidence" value="ECO:0007669"/>
    <property type="project" value="InterPro"/>
</dbReference>
<keyword evidence="3" id="KW-1185">Reference proteome</keyword>